<evidence type="ECO:0000256" key="21">
    <source>
        <dbReference type="SAM" id="MobiDB-lite"/>
    </source>
</evidence>
<evidence type="ECO:0000256" key="12">
    <source>
        <dbReference type="ARBA" id="ARBA00022824"/>
    </source>
</evidence>
<feature type="domain" description="Peptidase M28" evidence="23">
    <location>
        <begin position="220"/>
        <end position="403"/>
    </location>
</feature>
<evidence type="ECO:0000256" key="5">
    <source>
        <dbReference type="ARBA" id="ARBA00014116"/>
    </source>
</evidence>
<keyword evidence="18" id="KW-0458">Lysosome</keyword>
<comment type="caution">
    <text evidence="24">The sequence shown here is derived from an EMBL/GenBank/DDBJ whole genome shotgun (WGS) entry which is preliminary data.</text>
</comment>
<evidence type="ECO:0000256" key="1">
    <source>
        <dbReference type="ARBA" id="ARBA00004240"/>
    </source>
</evidence>
<dbReference type="GO" id="GO:0005576">
    <property type="term" value="C:extracellular region"/>
    <property type="evidence" value="ECO:0007669"/>
    <property type="project" value="UniProtKB-SubCell"/>
</dbReference>
<reference evidence="24 25" key="1">
    <citation type="journal article" date="2014" name="Int. J. Syst. Evol. Microbiol.">
        <title>Complete genome sequence of Corynebacterium casei LMG S-19264T (=DSM 44701T), isolated from a smear-ripened cheese.</title>
        <authorList>
            <consortium name="US DOE Joint Genome Institute (JGI-PGF)"/>
            <person name="Walter F."/>
            <person name="Albersmeier A."/>
            <person name="Kalinowski J."/>
            <person name="Ruckert C."/>
        </authorList>
    </citation>
    <scope>NUCLEOTIDE SEQUENCE [LARGE SCALE GENOMIC DNA]</scope>
    <source>
        <strain evidence="24 25">CGMCC 4.7215</strain>
    </source>
</reference>
<dbReference type="Pfam" id="PF02225">
    <property type="entry name" value="PA"/>
    <property type="match status" value="1"/>
</dbReference>
<evidence type="ECO:0000256" key="11">
    <source>
        <dbReference type="ARBA" id="ARBA00022801"/>
    </source>
</evidence>
<keyword evidence="12" id="KW-0256">Endoplasmic reticulum</keyword>
<keyword evidence="8" id="KW-0645">Protease</keyword>
<proteinExistence type="predicted"/>
<evidence type="ECO:0000256" key="13">
    <source>
        <dbReference type="ARBA" id="ARBA00022833"/>
    </source>
</evidence>
<comment type="subunit">
    <text evidence="19">Homodimer. The monomeric form is inactive while the homodimer is active.</text>
</comment>
<evidence type="ECO:0000256" key="8">
    <source>
        <dbReference type="ARBA" id="ARBA00022670"/>
    </source>
</evidence>
<keyword evidence="11" id="KW-0378">Hydrolase</keyword>
<dbReference type="InterPro" id="IPR007484">
    <property type="entry name" value="Peptidase_M28"/>
</dbReference>
<evidence type="ECO:0000256" key="20">
    <source>
        <dbReference type="ARBA" id="ARBA00033328"/>
    </source>
</evidence>
<feature type="region of interest" description="Disordered" evidence="21">
    <location>
        <begin position="412"/>
        <end position="436"/>
    </location>
</feature>
<dbReference type="GO" id="GO:0046872">
    <property type="term" value="F:metal ion binding"/>
    <property type="evidence" value="ECO:0007669"/>
    <property type="project" value="UniProtKB-KW"/>
</dbReference>
<keyword evidence="7" id="KW-0121">Carboxypeptidase</keyword>
<dbReference type="InterPro" id="IPR046450">
    <property type="entry name" value="PA_dom_sf"/>
</dbReference>
<evidence type="ECO:0000313" key="24">
    <source>
        <dbReference type="EMBL" id="MFC7126941.1"/>
    </source>
</evidence>
<keyword evidence="17" id="KW-0325">Glycoprotein</keyword>
<gene>
    <name evidence="24" type="ORF">ACFQJ7_13060</name>
</gene>
<evidence type="ECO:0000256" key="6">
    <source>
        <dbReference type="ARBA" id="ARBA00022525"/>
    </source>
</evidence>
<dbReference type="PANTHER" id="PTHR12053">
    <property type="entry name" value="PROTEASE FAMILY M28 PLASMA GLUTAMATE CARBOXYPEPTIDASE-RELATED"/>
    <property type="match status" value="1"/>
</dbReference>
<dbReference type="CDD" id="cd04819">
    <property type="entry name" value="PA_2"/>
    <property type="match status" value="1"/>
</dbReference>
<dbReference type="InterPro" id="IPR039866">
    <property type="entry name" value="CPQ"/>
</dbReference>
<dbReference type="Gene3D" id="3.50.30.30">
    <property type="match status" value="1"/>
</dbReference>
<evidence type="ECO:0000256" key="10">
    <source>
        <dbReference type="ARBA" id="ARBA00022729"/>
    </source>
</evidence>
<evidence type="ECO:0000256" key="15">
    <source>
        <dbReference type="ARBA" id="ARBA00023049"/>
    </source>
</evidence>
<dbReference type="GO" id="GO:0006508">
    <property type="term" value="P:proteolysis"/>
    <property type="evidence" value="ECO:0007669"/>
    <property type="project" value="UniProtKB-KW"/>
</dbReference>
<accession>A0ABD5X6T4</accession>
<dbReference type="SUPFAM" id="SSF53187">
    <property type="entry name" value="Zn-dependent exopeptidases"/>
    <property type="match status" value="1"/>
</dbReference>
<feature type="compositionally biased region" description="Basic and acidic residues" evidence="21">
    <location>
        <begin position="412"/>
        <end position="429"/>
    </location>
</feature>
<evidence type="ECO:0000256" key="14">
    <source>
        <dbReference type="ARBA" id="ARBA00023034"/>
    </source>
</evidence>
<dbReference type="Proteomes" id="UP001596414">
    <property type="component" value="Unassembled WGS sequence"/>
</dbReference>
<protein>
    <recommendedName>
        <fullName evidence="5">Carboxypeptidase Q</fullName>
    </recommendedName>
    <alternativeName>
        <fullName evidence="20">Plasma glutamate carboxypeptidase</fullName>
    </alternativeName>
</protein>
<dbReference type="RefSeq" id="WP_267637214.1">
    <property type="nucleotide sequence ID" value="NZ_JAODIY010000009.1"/>
</dbReference>
<keyword evidence="15" id="KW-0482">Metalloprotease</keyword>
<keyword evidence="16" id="KW-0865">Zymogen</keyword>
<evidence type="ECO:0000256" key="2">
    <source>
        <dbReference type="ARBA" id="ARBA00004371"/>
    </source>
</evidence>
<keyword evidence="6" id="KW-0964">Secreted</keyword>
<name>A0ABD5X6T4_9EURY</name>
<dbReference type="PANTHER" id="PTHR12053:SF3">
    <property type="entry name" value="CARBOXYPEPTIDASE Q"/>
    <property type="match status" value="1"/>
</dbReference>
<keyword evidence="13" id="KW-0862">Zinc</keyword>
<evidence type="ECO:0000259" key="22">
    <source>
        <dbReference type="Pfam" id="PF02225"/>
    </source>
</evidence>
<evidence type="ECO:0000256" key="4">
    <source>
        <dbReference type="ARBA" id="ARBA00004613"/>
    </source>
</evidence>
<evidence type="ECO:0000256" key="7">
    <source>
        <dbReference type="ARBA" id="ARBA00022645"/>
    </source>
</evidence>
<organism evidence="24 25">
    <name type="scientific">Halovenus rubra</name>
    <dbReference type="NCBI Taxonomy" id="869890"/>
    <lineage>
        <taxon>Archaea</taxon>
        <taxon>Methanobacteriati</taxon>
        <taxon>Methanobacteriota</taxon>
        <taxon>Stenosarchaea group</taxon>
        <taxon>Halobacteria</taxon>
        <taxon>Halobacteriales</taxon>
        <taxon>Haloarculaceae</taxon>
        <taxon>Halovenus</taxon>
    </lineage>
</organism>
<comment type="subcellular location">
    <subcellularLocation>
        <location evidence="1">Endoplasmic reticulum</location>
    </subcellularLocation>
    <subcellularLocation>
        <location evidence="3">Golgi apparatus</location>
    </subcellularLocation>
    <subcellularLocation>
        <location evidence="2">Lysosome</location>
    </subcellularLocation>
    <subcellularLocation>
        <location evidence="4">Secreted</location>
    </subcellularLocation>
</comment>
<evidence type="ECO:0000256" key="19">
    <source>
        <dbReference type="ARBA" id="ARBA00025833"/>
    </source>
</evidence>
<feature type="domain" description="PA" evidence="22">
    <location>
        <begin position="102"/>
        <end position="194"/>
    </location>
</feature>
<evidence type="ECO:0000256" key="3">
    <source>
        <dbReference type="ARBA" id="ARBA00004555"/>
    </source>
</evidence>
<dbReference type="EMBL" id="JBHSZQ010000047">
    <property type="protein sequence ID" value="MFC7126941.1"/>
    <property type="molecule type" value="Genomic_DNA"/>
</dbReference>
<dbReference type="GO" id="GO:0005764">
    <property type="term" value="C:lysosome"/>
    <property type="evidence" value="ECO:0007669"/>
    <property type="project" value="UniProtKB-SubCell"/>
</dbReference>
<dbReference type="AlphaFoldDB" id="A0ABD5X6T4"/>
<evidence type="ECO:0000313" key="25">
    <source>
        <dbReference type="Proteomes" id="UP001596414"/>
    </source>
</evidence>
<evidence type="ECO:0000259" key="23">
    <source>
        <dbReference type="Pfam" id="PF04389"/>
    </source>
</evidence>
<keyword evidence="10" id="KW-0732">Signal</keyword>
<evidence type="ECO:0000256" key="9">
    <source>
        <dbReference type="ARBA" id="ARBA00022723"/>
    </source>
</evidence>
<dbReference type="Pfam" id="PF04389">
    <property type="entry name" value="Peptidase_M28"/>
    <property type="match status" value="1"/>
</dbReference>
<evidence type="ECO:0000256" key="16">
    <source>
        <dbReference type="ARBA" id="ARBA00023145"/>
    </source>
</evidence>
<keyword evidence="9" id="KW-0479">Metal-binding</keyword>
<dbReference type="Gene3D" id="3.40.630.10">
    <property type="entry name" value="Zn peptidases"/>
    <property type="match status" value="1"/>
</dbReference>
<dbReference type="GO" id="GO:0004180">
    <property type="term" value="F:carboxypeptidase activity"/>
    <property type="evidence" value="ECO:0007669"/>
    <property type="project" value="UniProtKB-KW"/>
</dbReference>
<dbReference type="SUPFAM" id="SSF52025">
    <property type="entry name" value="PA domain"/>
    <property type="match status" value="1"/>
</dbReference>
<dbReference type="GO" id="GO:0008237">
    <property type="term" value="F:metallopeptidase activity"/>
    <property type="evidence" value="ECO:0007669"/>
    <property type="project" value="UniProtKB-KW"/>
</dbReference>
<evidence type="ECO:0000256" key="18">
    <source>
        <dbReference type="ARBA" id="ARBA00023228"/>
    </source>
</evidence>
<dbReference type="InterPro" id="IPR003137">
    <property type="entry name" value="PA_domain"/>
</dbReference>
<sequence length="436" mass="47002">MARLPDAVIGDAYRNSIAWKTLTSLVDIENRMAGQDGERDGAQCIASTFEEVGLRDVAVEEFEVPGWWRESSALGLPEQERSYVQQHQVLSLPGTPKGDQSAELVDVGHGTPAEFETADLDGAIAMASSKTPETHDRWIHRKEKYEAAVEAGAVGFVFRNHVEGCLPPTGGIHQENGPGDIPAVGVSRELGHRLVRHCEGKPLRATLSVDCRNEKTASRNVSGVLGPDTEQRLLVSAHHDAHDIAEGAEDNGAGSALVCEVARLLSQIEDDLTVGVEFVTFGAEEIGLRGSAHMADTRPLDDIKAIINLDAIGGSRTLAVGTHGFDELTSAFEAVSESLETPIEVDDEIVPHSDHWPFVKNGVPGLMAHSASDSDDRGWGHTHADTLDKLDKRDFRDLAVLVASGVAELARDKREPQHVDAKTIEERAKAQGLDIS</sequence>
<keyword evidence="14" id="KW-0333">Golgi apparatus</keyword>
<evidence type="ECO:0000256" key="17">
    <source>
        <dbReference type="ARBA" id="ARBA00023180"/>
    </source>
</evidence>